<proteinExistence type="predicted"/>
<dbReference type="InterPro" id="IPR002157">
    <property type="entry name" value="Cbl-bd_prot"/>
</dbReference>
<accession>A0A164TZR6</accession>
<dbReference type="AlphaFoldDB" id="A0A164TZR6"/>
<keyword evidence="3 6" id="KW-0732">Signal</keyword>
<reference evidence="7 8" key="1">
    <citation type="submission" date="2016-03" db="EMBL/GenBank/DDBJ databases">
        <title>EvidentialGene: Evidence-directed Construction of Genes on Genomes.</title>
        <authorList>
            <person name="Gilbert D.G."/>
            <person name="Choi J.-H."/>
            <person name="Mockaitis K."/>
            <person name="Colbourne J."/>
            <person name="Pfrender M."/>
        </authorList>
    </citation>
    <scope>NUCLEOTIDE SEQUENCE [LARGE SCALE GENOMIC DNA]</scope>
    <source>
        <strain evidence="7 8">Xinb3</strain>
        <tissue evidence="7">Complete organism</tissue>
    </source>
</reference>
<dbReference type="InterPro" id="IPR008930">
    <property type="entry name" value="Terpenoid_cyclase/PrenylTrfase"/>
</dbReference>
<keyword evidence="8" id="KW-1185">Reference proteome</keyword>
<dbReference type="EMBL" id="LRGB01001663">
    <property type="protein sequence ID" value="KZS10920.1"/>
    <property type="molecule type" value="Genomic_DNA"/>
</dbReference>
<evidence type="ECO:0000256" key="5">
    <source>
        <dbReference type="PIRSR" id="PIRSR602157-2"/>
    </source>
</evidence>
<comment type="caution">
    <text evidence="7">The sequence shown here is derived from an EMBL/GenBank/DDBJ whole genome shotgun (WGS) entry which is preliminary data.</text>
</comment>
<feature type="signal peptide" evidence="6">
    <location>
        <begin position="1"/>
        <end position="20"/>
    </location>
</feature>
<dbReference type="OrthoDB" id="6433565at2759"/>
<feature type="disulfide bond" evidence="5">
    <location>
        <begin position="168"/>
        <end position="209"/>
    </location>
</feature>
<dbReference type="InterPro" id="IPR051588">
    <property type="entry name" value="Cobalamin_Transport"/>
</dbReference>
<evidence type="ECO:0008006" key="9">
    <source>
        <dbReference type="Google" id="ProtNLM"/>
    </source>
</evidence>
<gene>
    <name evidence="7" type="ORF">APZ42_024586</name>
</gene>
<dbReference type="Gene3D" id="1.50.10.20">
    <property type="match status" value="1"/>
</dbReference>
<dbReference type="Pfam" id="PF01122">
    <property type="entry name" value="Cobalamin_bind"/>
    <property type="match status" value="1"/>
</dbReference>
<dbReference type="STRING" id="35525.A0A164TZR6"/>
<feature type="binding site" evidence="4">
    <location>
        <position position="244"/>
    </location>
    <ligand>
        <name>cyanocob(III)alamin</name>
        <dbReference type="ChEBI" id="CHEBI:17439"/>
    </ligand>
</feature>
<feature type="chain" id="PRO_5007853564" description="Gastric intrinsic factor" evidence="6">
    <location>
        <begin position="21"/>
        <end position="438"/>
    </location>
</feature>
<dbReference type="GO" id="GO:0005615">
    <property type="term" value="C:extracellular space"/>
    <property type="evidence" value="ECO:0007669"/>
    <property type="project" value="TreeGrafter"/>
</dbReference>
<dbReference type="PANTHER" id="PTHR10559">
    <property type="entry name" value="TRANSCOBALAMIN-1/GASTRIC INTRINSIC FACTOR"/>
    <property type="match status" value="1"/>
</dbReference>
<dbReference type="SUPFAM" id="SSF48239">
    <property type="entry name" value="Terpenoid cyclases/Protein prenyltransferases"/>
    <property type="match status" value="1"/>
</dbReference>
<dbReference type="Proteomes" id="UP000076858">
    <property type="component" value="Unassembled WGS sequence"/>
</dbReference>
<evidence type="ECO:0000256" key="4">
    <source>
        <dbReference type="PIRSR" id="PIRSR602157-1"/>
    </source>
</evidence>
<keyword evidence="4" id="KW-0170">Cobalt</keyword>
<sequence length="438" mass="46901">MFYFGIFVFVALVVIRLGRCQVALSDTNQARTKATEWLLKEWIEPLPGAPTRLTGGWDDSNTIRVLTALQLVDNGWLFNPANKEKAELAIRHMNSEILNGLVKSANMTSLSAEEGAQYINGLLATCQNPENFYGHNLVTMLTRRIDSIPSGSGTKNVGQVIAAVSALCNAGAPVPPAAIQRINSELKPTSGSCAFCVEGSSMAILAMKCLKDRSGPVDPLVAGISTRQIAYVKGKQEKDGGFDDLISTSIAVQAANAVGTVNLPINVAAALNYILQDQDKETGSFGNPVFTSIVLPTLIGRSGLDVRTVSCPAAKTAGNPIRSDQIRMLLSIEDNIYAQTTVETKVDTAPGQTILQIMNEQSAKHPRAFKFATEAANGGTQLTGLNSVVNDSKNNWSWRVFRIPPGSNQAPQPVATLDNGLGTNVQNGDRIIFRFGRG</sequence>
<protein>
    <recommendedName>
        <fullName evidence="9">Gastric intrinsic factor</fullName>
    </recommendedName>
</protein>
<evidence type="ECO:0000256" key="6">
    <source>
        <dbReference type="SAM" id="SignalP"/>
    </source>
</evidence>
<evidence type="ECO:0000313" key="7">
    <source>
        <dbReference type="EMBL" id="KZS10920.1"/>
    </source>
</evidence>
<evidence type="ECO:0000256" key="1">
    <source>
        <dbReference type="ARBA" id="ARBA00004613"/>
    </source>
</evidence>
<keyword evidence="2" id="KW-0964">Secreted</keyword>
<dbReference type="GO" id="GO:0031419">
    <property type="term" value="F:cobalamin binding"/>
    <property type="evidence" value="ECO:0007669"/>
    <property type="project" value="InterPro"/>
</dbReference>
<dbReference type="PANTHER" id="PTHR10559:SF18">
    <property type="entry name" value="TRANSCOBALAMIN II"/>
    <property type="match status" value="1"/>
</dbReference>
<dbReference type="Gene3D" id="2.170.130.30">
    <property type="match status" value="1"/>
</dbReference>
<organism evidence="7 8">
    <name type="scientific">Daphnia magna</name>
    <dbReference type="NCBI Taxonomy" id="35525"/>
    <lineage>
        <taxon>Eukaryota</taxon>
        <taxon>Metazoa</taxon>
        <taxon>Ecdysozoa</taxon>
        <taxon>Arthropoda</taxon>
        <taxon>Crustacea</taxon>
        <taxon>Branchiopoda</taxon>
        <taxon>Diplostraca</taxon>
        <taxon>Cladocera</taxon>
        <taxon>Anomopoda</taxon>
        <taxon>Daphniidae</taxon>
        <taxon>Daphnia</taxon>
    </lineage>
</organism>
<name>A0A164TZR6_9CRUS</name>
<evidence type="ECO:0000313" key="8">
    <source>
        <dbReference type="Proteomes" id="UP000076858"/>
    </source>
</evidence>
<evidence type="ECO:0000256" key="3">
    <source>
        <dbReference type="ARBA" id="ARBA00022729"/>
    </source>
</evidence>
<evidence type="ECO:0000256" key="2">
    <source>
        <dbReference type="ARBA" id="ARBA00022525"/>
    </source>
</evidence>
<dbReference type="GO" id="GO:0015889">
    <property type="term" value="P:cobalamin transport"/>
    <property type="evidence" value="ECO:0007669"/>
    <property type="project" value="InterPro"/>
</dbReference>
<comment type="subcellular location">
    <subcellularLocation>
        <location evidence="1">Secreted</location>
    </subcellularLocation>
</comment>
<keyword evidence="5" id="KW-1015">Disulfide bond</keyword>